<reference evidence="2 3" key="1">
    <citation type="journal article" date="2015" name="Fungal Genet. Biol.">
        <title>Evolution of novel wood decay mechanisms in Agaricales revealed by the genome sequences of Fistulina hepatica and Cylindrobasidium torrendii.</title>
        <authorList>
            <person name="Floudas D."/>
            <person name="Held B.W."/>
            <person name="Riley R."/>
            <person name="Nagy L.G."/>
            <person name="Koehler G."/>
            <person name="Ransdell A.S."/>
            <person name="Younus H."/>
            <person name="Chow J."/>
            <person name="Chiniquy J."/>
            <person name="Lipzen A."/>
            <person name="Tritt A."/>
            <person name="Sun H."/>
            <person name="Haridas S."/>
            <person name="LaButti K."/>
            <person name="Ohm R.A."/>
            <person name="Kues U."/>
            <person name="Blanchette R.A."/>
            <person name="Grigoriev I.V."/>
            <person name="Minto R.E."/>
            <person name="Hibbett D.S."/>
        </authorList>
    </citation>
    <scope>NUCLEOTIDE SEQUENCE [LARGE SCALE GENOMIC DNA]</scope>
    <source>
        <strain evidence="2 3">FP15055 ss-10</strain>
    </source>
</reference>
<accession>A0A0D7AXK7</accession>
<dbReference type="AlphaFoldDB" id="A0A0D7AXK7"/>
<dbReference type="Proteomes" id="UP000054007">
    <property type="component" value="Unassembled WGS sequence"/>
</dbReference>
<keyword evidence="3" id="KW-1185">Reference proteome</keyword>
<dbReference type="EMBL" id="KN880756">
    <property type="protein sequence ID" value="KIY62695.1"/>
    <property type="molecule type" value="Genomic_DNA"/>
</dbReference>
<evidence type="ECO:0000313" key="3">
    <source>
        <dbReference type="Proteomes" id="UP000054007"/>
    </source>
</evidence>
<dbReference type="OrthoDB" id="3254930at2759"/>
<protein>
    <recommendedName>
        <fullName evidence="1">Helitron helicase-like domain-containing protein</fullName>
    </recommendedName>
</protein>
<evidence type="ECO:0000313" key="2">
    <source>
        <dbReference type="EMBL" id="KIY62695.1"/>
    </source>
</evidence>
<sequence length="213" mass="24417">MYHDKRFQRDKNFPFIAFSHRTVKQATSGGFLMTSKSKFPSICARMLSLDMNVLNSIIQSLQKDGFFKPETEAEKECYSILNDIDMVAGGVQGSITSKKYMRNELYSLLYSEGAPSWYVTFTPNDFVHPLCFYWASSNEQYEPNLLPDKGKRRAMVVDNPVAAARFFNYMVEIFTEHILGVNATHRGAFGDVSWYYVSVEQQGPFLLKKYVNG</sequence>
<organism evidence="2 3">
    <name type="scientific">Cylindrobasidium torrendii FP15055 ss-10</name>
    <dbReference type="NCBI Taxonomy" id="1314674"/>
    <lineage>
        <taxon>Eukaryota</taxon>
        <taxon>Fungi</taxon>
        <taxon>Dikarya</taxon>
        <taxon>Basidiomycota</taxon>
        <taxon>Agaricomycotina</taxon>
        <taxon>Agaricomycetes</taxon>
        <taxon>Agaricomycetidae</taxon>
        <taxon>Agaricales</taxon>
        <taxon>Marasmiineae</taxon>
        <taxon>Physalacriaceae</taxon>
        <taxon>Cylindrobasidium</taxon>
    </lineage>
</organism>
<name>A0A0D7AXK7_9AGAR</name>
<proteinExistence type="predicted"/>
<dbReference type="Pfam" id="PF14214">
    <property type="entry name" value="Helitron_like_N"/>
    <property type="match status" value="1"/>
</dbReference>
<gene>
    <name evidence="2" type="ORF">CYLTODRAFT_433238</name>
</gene>
<dbReference type="InterPro" id="IPR025476">
    <property type="entry name" value="Helitron_helicase-like"/>
</dbReference>
<evidence type="ECO:0000259" key="1">
    <source>
        <dbReference type="Pfam" id="PF14214"/>
    </source>
</evidence>
<dbReference type="STRING" id="1314674.A0A0D7AXK7"/>
<feature type="domain" description="Helitron helicase-like" evidence="1">
    <location>
        <begin position="3"/>
        <end position="203"/>
    </location>
</feature>